<dbReference type="InterPro" id="IPR036890">
    <property type="entry name" value="HATPase_C_sf"/>
</dbReference>
<dbReference type="Pfam" id="PF13589">
    <property type="entry name" value="HATPase_c_3"/>
    <property type="match status" value="1"/>
</dbReference>
<dbReference type="RefSeq" id="WP_066624826.1">
    <property type="nucleotide sequence ID" value="NZ_FQXL01000060.1"/>
</dbReference>
<evidence type="ECO:0000313" key="2">
    <source>
        <dbReference type="Proteomes" id="UP000076603"/>
    </source>
</evidence>
<comment type="caution">
    <text evidence="1">The sequence shown here is derived from an EMBL/GenBank/DDBJ whole genome shotgun (WGS) entry which is preliminary data.</text>
</comment>
<gene>
    <name evidence="1" type="ORF">CLMAG_34590</name>
</gene>
<dbReference type="GO" id="GO:0016301">
    <property type="term" value="F:kinase activity"/>
    <property type="evidence" value="ECO:0007669"/>
    <property type="project" value="UniProtKB-KW"/>
</dbReference>
<dbReference type="EMBL" id="LWAE01000003">
    <property type="protein sequence ID" value="KZL91700.1"/>
    <property type="molecule type" value="Genomic_DNA"/>
</dbReference>
<keyword evidence="1" id="KW-0808">Transferase</keyword>
<dbReference type="SUPFAM" id="SSF55874">
    <property type="entry name" value="ATPase domain of HSP90 chaperone/DNA topoisomerase II/histidine kinase"/>
    <property type="match status" value="1"/>
</dbReference>
<dbReference type="Proteomes" id="UP000076603">
    <property type="component" value="Unassembled WGS sequence"/>
</dbReference>
<accession>A0A162SPJ1</accession>
<sequence length="550" mass="64340">MCEKIFIPKIKEATVFKEIAMNVINPLEIIREGLSNSYDADSKNISITVDRSELGEFTIGIKDDGKGMDINTIHKFFNLGDSNKEKLGIGEKGLGTKTYFKSNRIIVRTRMLDKEAFEVVMDTPWMKLMQSKVPEYTVNKLDDWGFRQGTEIVIVNYQIDIPERYFNYETLRDYILWFTAGGNFKNLFANNINLQKRIKNMFTSPSITIYDNVYETSGKIPGVHQFFPPQEMPELVDSEVKYKRSINYCRHFGPFHRETNINGKHVSVQLYGTVSGFNCRKSICKLRQGETHKSRFGLYLSKDFIPFIKKSELLGDEQYYHYHLLANSQNFELTADRNNLSNEEHMEIKWIYEQIKDIFNKYIKPLAEREYFTIRKKEEEEHEIRCKFESIRKNFANLERLDDLLIDSIPIQKRPRCEYEVALLFISLITNLDTRIFFDSITKVVSYSTKSSTDMICLDKNNGKVLVEVEYRLSKIFEHKHPIGTYDYVICWDIDIEENKMNELYGVKAVLVSRESKTVIVSEDNIEIEVIELKGIVNKIISCNLNRIAK</sequence>
<reference evidence="1 2" key="1">
    <citation type="submission" date="2016-04" db="EMBL/GenBank/DDBJ databases">
        <title>Genome sequence of Clostridium magnum DSM 2767.</title>
        <authorList>
            <person name="Poehlein A."/>
            <person name="Uhlig R."/>
            <person name="Fischer R."/>
            <person name="Bahl H."/>
            <person name="Daniel R."/>
        </authorList>
    </citation>
    <scope>NUCLEOTIDE SEQUENCE [LARGE SCALE GENOMIC DNA]</scope>
    <source>
        <strain evidence="1 2">DSM 2767</strain>
    </source>
</reference>
<keyword evidence="1" id="KW-0418">Kinase</keyword>
<protein>
    <submittedName>
        <fullName evidence="1">Histidine kinase-, DNA gyrase B-, and HSP90-like ATPase</fullName>
    </submittedName>
</protein>
<keyword evidence="2" id="KW-1185">Reference proteome</keyword>
<dbReference type="AlphaFoldDB" id="A0A162SPJ1"/>
<organism evidence="1 2">
    <name type="scientific">Clostridium magnum DSM 2767</name>
    <dbReference type="NCBI Taxonomy" id="1121326"/>
    <lineage>
        <taxon>Bacteria</taxon>
        <taxon>Bacillati</taxon>
        <taxon>Bacillota</taxon>
        <taxon>Clostridia</taxon>
        <taxon>Eubacteriales</taxon>
        <taxon>Clostridiaceae</taxon>
        <taxon>Clostridium</taxon>
    </lineage>
</organism>
<dbReference type="PATRIC" id="fig|1121326.3.peg.3499"/>
<name>A0A162SPJ1_9CLOT</name>
<dbReference type="OrthoDB" id="5480418at2"/>
<dbReference type="Gene3D" id="3.30.565.10">
    <property type="entry name" value="Histidine kinase-like ATPase, C-terminal domain"/>
    <property type="match status" value="1"/>
</dbReference>
<evidence type="ECO:0000313" key="1">
    <source>
        <dbReference type="EMBL" id="KZL91700.1"/>
    </source>
</evidence>
<proteinExistence type="predicted"/>
<dbReference type="STRING" id="1121326.CLMAG_34590"/>